<keyword evidence="2" id="KW-1185">Reference proteome</keyword>
<dbReference type="EMBL" id="JYDP01001830">
    <property type="protein sequence ID" value="KRY97737.1"/>
    <property type="molecule type" value="Genomic_DNA"/>
</dbReference>
<accession>A0A0V1GHQ2</accession>
<name>A0A0V1GHQ2_9BILA</name>
<gene>
    <name evidence="1" type="ORF">T11_6475</name>
</gene>
<comment type="caution">
    <text evidence="1">The sequence shown here is derived from an EMBL/GenBank/DDBJ whole genome shotgun (WGS) entry which is preliminary data.</text>
</comment>
<dbReference type="AlphaFoldDB" id="A0A0V1GHQ2"/>
<organism evidence="1 2">
    <name type="scientific">Trichinella zimbabwensis</name>
    <dbReference type="NCBI Taxonomy" id="268475"/>
    <lineage>
        <taxon>Eukaryota</taxon>
        <taxon>Metazoa</taxon>
        <taxon>Ecdysozoa</taxon>
        <taxon>Nematoda</taxon>
        <taxon>Enoplea</taxon>
        <taxon>Dorylaimia</taxon>
        <taxon>Trichinellida</taxon>
        <taxon>Trichinellidae</taxon>
        <taxon>Trichinella</taxon>
    </lineage>
</organism>
<dbReference type="Proteomes" id="UP000055024">
    <property type="component" value="Unassembled WGS sequence"/>
</dbReference>
<protein>
    <submittedName>
        <fullName evidence="1">Uncharacterized protein</fullName>
    </submittedName>
</protein>
<evidence type="ECO:0000313" key="1">
    <source>
        <dbReference type="EMBL" id="KRY97737.1"/>
    </source>
</evidence>
<evidence type="ECO:0000313" key="2">
    <source>
        <dbReference type="Proteomes" id="UP000055024"/>
    </source>
</evidence>
<reference evidence="1 2" key="1">
    <citation type="submission" date="2015-01" db="EMBL/GenBank/DDBJ databases">
        <title>Evolution of Trichinella species and genotypes.</title>
        <authorList>
            <person name="Korhonen P.K."/>
            <person name="Edoardo P."/>
            <person name="Giuseppe L.R."/>
            <person name="Gasser R.B."/>
        </authorList>
    </citation>
    <scope>NUCLEOTIDE SEQUENCE [LARGE SCALE GENOMIC DNA]</scope>
    <source>
        <strain evidence="1">ISS1029</strain>
    </source>
</reference>
<proteinExistence type="predicted"/>
<sequence>MIYCYFCIVCANEIRIGSSLLADISVNFRAKLDETELYAVLSSTQSSCRS</sequence>